<dbReference type="Proteomes" id="UP000749559">
    <property type="component" value="Unassembled WGS sequence"/>
</dbReference>
<keyword evidence="1" id="KW-0732">Signal</keyword>
<dbReference type="AlphaFoldDB" id="A0A8S4PXV1"/>
<feature type="chain" id="PRO_5035892836" evidence="1">
    <location>
        <begin position="20"/>
        <end position="103"/>
    </location>
</feature>
<proteinExistence type="predicted"/>
<feature type="signal peptide" evidence="1">
    <location>
        <begin position="1"/>
        <end position="19"/>
    </location>
</feature>
<gene>
    <name evidence="2" type="ORF">OFUS_LOCUS22789</name>
</gene>
<name>A0A8S4PXV1_OWEFU</name>
<keyword evidence="3" id="KW-1185">Reference proteome</keyword>
<evidence type="ECO:0000313" key="3">
    <source>
        <dbReference type="Proteomes" id="UP000749559"/>
    </source>
</evidence>
<organism evidence="2 3">
    <name type="scientific">Owenia fusiformis</name>
    <name type="common">Polychaete worm</name>
    <dbReference type="NCBI Taxonomy" id="6347"/>
    <lineage>
        <taxon>Eukaryota</taxon>
        <taxon>Metazoa</taxon>
        <taxon>Spiralia</taxon>
        <taxon>Lophotrochozoa</taxon>
        <taxon>Annelida</taxon>
        <taxon>Polychaeta</taxon>
        <taxon>Sedentaria</taxon>
        <taxon>Canalipalpata</taxon>
        <taxon>Sabellida</taxon>
        <taxon>Oweniida</taxon>
        <taxon>Oweniidae</taxon>
        <taxon>Owenia</taxon>
    </lineage>
</organism>
<evidence type="ECO:0000256" key="1">
    <source>
        <dbReference type="SAM" id="SignalP"/>
    </source>
</evidence>
<reference evidence="2" key="1">
    <citation type="submission" date="2022-03" db="EMBL/GenBank/DDBJ databases">
        <authorList>
            <person name="Martin C."/>
        </authorList>
    </citation>
    <scope>NUCLEOTIDE SEQUENCE</scope>
</reference>
<dbReference type="EMBL" id="CAIIXF020000011">
    <property type="protein sequence ID" value="CAH1798676.1"/>
    <property type="molecule type" value="Genomic_DNA"/>
</dbReference>
<comment type="caution">
    <text evidence="2">The sequence shown here is derived from an EMBL/GenBank/DDBJ whole genome shotgun (WGS) entry which is preliminary data.</text>
</comment>
<protein>
    <submittedName>
        <fullName evidence="2">Uncharacterized protein</fullName>
    </submittedName>
</protein>
<evidence type="ECO:0000313" key="2">
    <source>
        <dbReference type="EMBL" id="CAH1798676.1"/>
    </source>
</evidence>
<accession>A0A8S4PXV1</accession>
<sequence length="103" mass="11765">MKNLLQVIVLLVIITLGATLKLIPETRQKRSASWLENPVKDTDVQDNTYIKRSYLDSRFMGSMLRKRDMNCCFTGGCTPMEQKMCTVLQIIQDCGYLSQRGPC</sequence>